<dbReference type="AlphaFoldDB" id="A0AAE0XMZ6"/>
<proteinExistence type="predicted"/>
<evidence type="ECO:0000313" key="1">
    <source>
        <dbReference type="EMBL" id="KAK3696802.1"/>
    </source>
</evidence>
<dbReference type="Proteomes" id="UP001283361">
    <property type="component" value="Unassembled WGS sequence"/>
</dbReference>
<protein>
    <submittedName>
        <fullName evidence="1">Uncharacterized protein</fullName>
    </submittedName>
</protein>
<reference evidence="1" key="1">
    <citation type="journal article" date="2023" name="G3 (Bethesda)">
        <title>A reference genome for the long-term kleptoplast-retaining sea slug Elysia crispata morphotype clarki.</title>
        <authorList>
            <person name="Eastman K.E."/>
            <person name="Pendleton A.L."/>
            <person name="Shaikh M.A."/>
            <person name="Suttiyut T."/>
            <person name="Ogas R."/>
            <person name="Tomko P."/>
            <person name="Gavelis G."/>
            <person name="Widhalm J.R."/>
            <person name="Wisecaver J.H."/>
        </authorList>
    </citation>
    <scope>NUCLEOTIDE SEQUENCE</scope>
    <source>
        <strain evidence="1">ECLA1</strain>
    </source>
</reference>
<organism evidence="1 2">
    <name type="scientific">Elysia crispata</name>
    <name type="common">lettuce slug</name>
    <dbReference type="NCBI Taxonomy" id="231223"/>
    <lineage>
        <taxon>Eukaryota</taxon>
        <taxon>Metazoa</taxon>
        <taxon>Spiralia</taxon>
        <taxon>Lophotrochozoa</taxon>
        <taxon>Mollusca</taxon>
        <taxon>Gastropoda</taxon>
        <taxon>Heterobranchia</taxon>
        <taxon>Euthyneura</taxon>
        <taxon>Panpulmonata</taxon>
        <taxon>Sacoglossa</taxon>
        <taxon>Placobranchoidea</taxon>
        <taxon>Plakobranchidae</taxon>
        <taxon>Elysia</taxon>
    </lineage>
</organism>
<keyword evidence="2" id="KW-1185">Reference proteome</keyword>
<evidence type="ECO:0000313" key="2">
    <source>
        <dbReference type="Proteomes" id="UP001283361"/>
    </source>
</evidence>
<gene>
    <name evidence="1" type="ORF">RRG08_016853</name>
</gene>
<sequence length="173" mass="20090">MAVVKRSIKYDTQKHIEGQLERDTYNISTKISHMADRGNKLTERHTQYLDLFERNLKGKNRTDSDAKNRNIRILRRNHVHSESFRPAPEAWSRHEWVAGQVVQVRPGLQVTRRQACHAVSRSRVDEGQRSMIERKSLPDGNTERVFSGSVGGREDIKKDMFCFSASRIDPTWT</sequence>
<name>A0AAE0XMZ6_9GAST</name>
<comment type="caution">
    <text evidence="1">The sequence shown here is derived from an EMBL/GenBank/DDBJ whole genome shotgun (WGS) entry which is preliminary data.</text>
</comment>
<accession>A0AAE0XMZ6</accession>
<dbReference type="EMBL" id="JAWDGP010008031">
    <property type="protein sequence ID" value="KAK3696802.1"/>
    <property type="molecule type" value="Genomic_DNA"/>
</dbReference>